<organism evidence="8">
    <name type="scientific">hydrothermal vent metagenome</name>
    <dbReference type="NCBI Taxonomy" id="652676"/>
    <lineage>
        <taxon>unclassified sequences</taxon>
        <taxon>metagenomes</taxon>
        <taxon>ecological metagenomes</taxon>
    </lineage>
</organism>
<evidence type="ECO:0000259" key="7">
    <source>
        <dbReference type="Pfam" id="PF01502"/>
    </source>
</evidence>
<dbReference type="InterPro" id="IPR002496">
    <property type="entry name" value="PRib_AMP_CycHydrolase_dom"/>
</dbReference>
<dbReference type="Gene3D" id="3.10.20.810">
    <property type="entry name" value="Phosphoribosyl-AMP cyclohydrolase"/>
    <property type="match status" value="1"/>
</dbReference>
<dbReference type="AlphaFoldDB" id="A0A3B1CDR2"/>
<dbReference type="GO" id="GO:0004635">
    <property type="term" value="F:phosphoribosyl-AMP cyclohydrolase activity"/>
    <property type="evidence" value="ECO:0007669"/>
    <property type="project" value="UniProtKB-EC"/>
</dbReference>
<dbReference type="EMBL" id="UOGE01000072">
    <property type="protein sequence ID" value="VAX22078.1"/>
    <property type="molecule type" value="Genomic_DNA"/>
</dbReference>
<dbReference type="UniPathway" id="UPA00031">
    <property type="reaction ID" value="UER00008"/>
</dbReference>
<accession>A0A3B1CDR2</accession>
<dbReference type="InterPro" id="IPR038019">
    <property type="entry name" value="PRib_AMP_CycHydrolase_sf"/>
</dbReference>
<reference evidence="8" key="1">
    <citation type="submission" date="2018-06" db="EMBL/GenBank/DDBJ databases">
        <authorList>
            <person name="Zhirakovskaya E."/>
        </authorList>
    </citation>
    <scope>NUCLEOTIDE SEQUENCE</scope>
</reference>
<dbReference type="GO" id="GO:0004636">
    <property type="term" value="F:phosphoribosyl-ATP diphosphatase activity"/>
    <property type="evidence" value="ECO:0007669"/>
    <property type="project" value="UniProtKB-ARBA"/>
</dbReference>
<comment type="catalytic activity">
    <reaction evidence="1">
        <text>1-(5-phospho-beta-D-ribosyl)-5'-AMP + H2O = 1-(5-phospho-beta-D-ribosyl)-5-[(5-phospho-beta-D-ribosylamino)methylideneamino]imidazole-4-carboxamide</text>
        <dbReference type="Rhea" id="RHEA:20049"/>
        <dbReference type="ChEBI" id="CHEBI:15377"/>
        <dbReference type="ChEBI" id="CHEBI:58435"/>
        <dbReference type="ChEBI" id="CHEBI:59457"/>
        <dbReference type="EC" id="3.5.4.19"/>
    </reaction>
</comment>
<evidence type="ECO:0000256" key="1">
    <source>
        <dbReference type="ARBA" id="ARBA00000024"/>
    </source>
</evidence>
<comment type="pathway">
    <text evidence="2">Amino-acid biosynthesis; L-histidine biosynthesis; L-histidine from 5-phospho-alpha-D-ribose 1-diphosphate: step 3/9.</text>
</comment>
<evidence type="ECO:0000256" key="2">
    <source>
        <dbReference type="ARBA" id="ARBA00005169"/>
    </source>
</evidence>
<evidence type="ECO:0000313" key="8">
    <source>
        <dbReference type="EMBL" id="VAX22078.1"/>
    </source>
</evidence>
<dbReference type="PANTHER" id="PTHR42945">
    <property type="entry name" value="HISTIDINE BIOSYNTHESIS BIFUNCTIONAL PROTEIN"/>
    <property type="match status" value="1"/>
</dbReference>
<proteinExistence type="predicted"/>
<name>A0A3B1CDR2_9ZZZZ</name>
<keyword evidence="6" id="KW-0368">Histidine biosynthesis</keyword>
<evidence type="ECO:0000256" key="5">
    <source>
        <dbReference type="ARBA" id="ARBA00022801"/>
    </source>
</evidence>
<evidence type="ECO:0000256" key="3">
    <source>
        <dbReference type="ARBA" id="ARBA00012721"/>
    </source>
</evidence>
<feature type="domain" description="Phosphoribosyl-AMP cyclohydrolase" evidence="7">
    <location>
        <begin position="37"/>
        <end position="106"/>
    </location>
</feature>
<dbReference type="PANTHER" id="PTHR42945:SF1">
    <property type="entry name" value="HISTIDINE BIOSYNTHESIS BIFUNCTIONAL PROTEIN HIS7"/>
    <property type="match status" value="1"/>
</dbReference>
<sequence>MSKKELEEGTTLAIDFDKRGGLIPAVVQDVRDGFILMLAYVNSEAFEETKKSGMATFWSTSRNELWKKGATSGDFLRIIDIFVDCDQDALIYLVEPQGAGACHTKDPKSETARLSCFYRKLDMDNGRLEPVEN</sequence>
<gene>
    <name evidence="8" type="ORF">MNBD_NITROSPINAE02-691</name>
</gene>
<evidence type="ECO:0000256" key="6">
    <source>
        <dbReference type="ARBA" id="ARBA00023102"/>
    </source>
</evidence>
<dbReference type="EC" id="3.5.4.19" evidence="3"/>
<keyword evidence="4" id="KW-0028">Amino-acid biosynthesis</keyword>
<dbReference type="SUPFAM" id="SSF141734">
    <property type="entry name" value="HisI-like"/>
    <property type="match status" value="1"/>
</dbReference>
<dbReference type="Pfam" id="PF01502">
    <property type="entry name" value="PRA-CH"/>
    <property type="match status" value="1"/>
</dbReference>
<protein>
    <recommendedName>
        <fullName evidence="3">phosphoribosyl-AMP cyclohydrolase</fullName>
        <ecNumber evidence="3">3.5.4.19</ecNumber>
    </recommendedName>
</protein>
<dbReference type="FunFam" id="3.10.20.810:FF:000001">
    <property type="entry name" value="Histidine biosynthesis bifunctional protein HisIE"/>
    <property type="match status" value="1"/>
</dbReference>
<dbReference type="GO" id="GO:0000105">
    <property type="term" value="P:L-histidine biosynthetic process"/>
    <property type="evidence" value="ECO:0007669"/>
    <property type="project" value="UniProtKB-UniPathway"/>
</dbReference>
<evidence type="ECO:0000256" key="4">
    <source>
        <dbReference type="ARBA" id="ARBA00022605"/>
    </source>
</evidence>
<keyword evidence="5 8" id="KW-0378">Hydrolase</keyword>